<evidence type="ECO:0000313" key="2">
    <source>
        <dbReference type="EMBL" id="CAF4378858.1"/>
    </source>
</evidence>
<dbReference type="AlphaFoldDB" id="A0A8S2V4K4"/>
<accession>A0A8S2V4K4</accession>
<dbReference type="EMBL" id="CAJOBH010050926">
    <property type="protein sequence ID" value="CAF4378858.1"/>
    <property type="molecule type" value="Genomic_DNA"/>
</dbReference>
<organism evidence="2 5">
    <name type="scientific">Rotaria magnacalcarata</name>
    <dbReference type="NCBI Taxonomy" id="392030"/>
    <lineage>
        <taxon>Eukaryota</taxon>
        <taxon>Metazoa</taxon>
        <taxon>Spiralia</taxon>
        <taxon>Gnathifera</taxon>
        <taxon>Rotifera</taxon>
        <taxon>Eurotatoria</taxon>
        <taxon>Bdelloidea</taxon>
        <taxon>Philodinida</taxon>
        <taxon>Philodinidae</taxon>
        <taxon>Rotaria</taxon>
    </lineage>
</organism>
<dbReference type="EMBL" id="CAJOBH010050652">
    <property type="protein sequence ID" value="CAF4377570.1"/>
    <property type="molecule type" value="Genomic_DNA"/>
</dbReference>
<reference evidence="2" key="1">
    <citation type="submission" date="2021-02" db="EMBL/GenBank/DDBJ databases">
        <authorList>
            <person name="Nowell W R."/>
        </authorList>
    </citation>
    <scope>NUCLEOTIDE SEQUENCE</scope>
</reference>
<name>A0A8S2V4K4_9BILA</name>
<dbReference type="EMBL" id="CAJOBI010335909">
    <property type="protein sequence ID" value="CAF5205815.1"/>
    <property type="molecule type" value="Genomic_DNA"/>
</dbReference>
<evidence type="ECO:0000313" key="5">
    <source>
        <dbReference type="Proteomes" id="UP000681967"/>
    </source>
</evidence>
<dbReference type="Proteomes" id="UP000681967">
    <property type="component" value="Unassembled WGS sequence"/>
</dbReference>
<feature type="non-terminal residue" evidence="2">
    <location>
        <position position="1"/>
    </location>
</feature>
<dbReference type="EMBL" id="CAJOBI010078680">
    <property type="protein sequence ID" value="CAF4488720.1"/>
    <property type="molecule type" value="Genomic_DNA"/>
</dbReference>
<sequence length="31" mass="3457">VDSNQSSYIPNMQGQQILAQSPSLQYLPMSM</sequence>
<evidence type="ECO:0000313" key="4">
    <source>
        <dbReference type="EMBL" id="CAF5205815.1"/>
    </source>
</evidence>
<protein>
    <submittedName>
        <fullName evidence="2">Uncharacterized protein</fullName>
    </submittedName>
</protein>
<comment type="caution">
    <text evidence="2">The sequence shown here is derived from an EMBL/GenBank/DDBJ whole genome shotgun (WGS) entry which is preliminary data.</text>
</comment>
<gene>
    <name evidence="1" type="ORF">BYL167_LOCUS30596</name>
    <name evidence="2" type="ORF">BYL167_LOCUS30648</name>
    <name evidence="3" type="ORF">SMN809_LOCUS34367</name>
    <name evidence="4" type="ORF">SMN809_LOCUS76857</name>
</gene>
<evidence type="ECO:0000313" key="3">
    <source>
        <dbReference type="EMBL" id="CAF4488720.1"/>
    </source>
</evidence>
<dbReference type="Proteomes" id="UP000676336">
    <property type="component" value="Unassembled WGS sequence"/>
</dbReference>
<evidence type="ECO:0000313" key="1">
    <source>
        <dbReference type="EMBL" id="CAF4377570.1"/>
    </source>
</evidence>
<proteinExistence type="predicted"/>